<dbReference type="GO" id="GO:0033204">
    <property type="term" value="F:ribonuclease P RNA binding"/>
    <property type="evidence" value="ECO:0007669"/>
    <property type="project" value="TreeGrafter"/>
</dbReference>
<dbReference type="HOGENOM" id="CLU_1255925_0_0_1"/>
<evidence type="ECO:0000313" key="4">
    <source>
        <dbReference type="Proteomes" id="UP000001861"/>
    </source>
</evidence>
<protein>
    <submittedName>
        <fullName evidence="3">Uncharacterized protein</fullName>
    </submittedName>
</protein>
<reference evidence="3 4" key="1">
    <citation type="journal article" date="2010" name="Proc. Natl. Acad. Sci. U.S.A.">
        <title>Insights into evolution of multicellular fungi from the assembled chromosomes of the mushroom Coprinopsis cinerea (Coprinus cinereus).</title>
        <authorList>
            <person name="Stajich J.E."/>
            <person name="Wilke S.K."/>
            <person name="Ahren D."/>
            <person name="Au C.H."/>
            <person name="Birren B.W."/>
            <person name="Borodovsky M."/>
            <person name="Burns C."/>
            <person name="Canback B."/>
            <person name="Casselton L.A."/>
            <person name="Cheng C.K."/>
            <person name="Deng J."/>
            <person name="Dietrich F.S."/>
            <person name="Fargo D.C."/>
            <person name="Farman M.L."/>
            <person name="Gathman A.C."/>
            <person name="Goldberg J."/>
            <person name="Guigo R."/>
            <person name="Hoegger P.J."/>
            <person name="Hooker J.B."/>
            <person name="Huggins A."/>
            <person name="James T.Y."/>
            <person name="Kamada T."/>
            <person name="Kilaru S."/>
            <person name="Kodira C."/>
            <person name="Kues U."/>
            <person name="Kupfer D."/>
            <person name="Kwan H.S."/>
            <person name="Lomsadze A."/>
            <person name="Li W."/>
            <person name="Lilly W.W."/>
            <person name="Ma L.J."/>
            <person name="Mackey A.J."/>
            <person name="Manning G."/>
            <person name="Martin F."/>
            <person name="Muraguchi H."/>
            <person name="Natvig D.O."/>
            <person name="Palmerini H."/>
            <person name="Ramesh M.A."/>
            <person name="Rehmeyer C.J."/>
            <person name="Roe B.A."/>
            <person name="Shenoy N."/>
            <person name="Stanke M."/>
            <person name="Ter-Hovhannisyan V."/>
            <person name="Tunlid A."/>
            <person name="Velagapudi R."/>
            <person name="Vision T.J."/>
            <person name="Zeng Q."/>
            <person name="Zolan M.E."/>
            <person name="Pukkila P.J."/>
        </authorList>
    </citation>
    <scope>NUCLEOTIDE SEQUENCE [LARGE SCALE GENOMIC DNA]</scope>
    <source>
        <strain evidence="4">Okayama-7 / 130 / ATCC MYA-4618 / FGSC 9003</strain>
    </source>
</reference>
<comment type="caution">
    <text evidence="3">The sequence shown here is derived from an EMBL/GenBank/DDBJ whole genome shotgun (WGS) entry which is preliminary data.</text>
</comment>
<evidence type="ECO:0000313" key="3">
    <source>
        <dbReference type="EMBL" id="EAU85114.2"/>
    </source>
</evidence>
<evidence type="ECO:0000256" key="2">
    <source>
        <dbReference type="ARBA" id="ARBA00022694"/>
    </source>
</evidence>
<dbReference type="Gene3D" id="3.30.70.3250">
    <property type="entry name" value="Ribonuclease P, Pop5 subunit"/>
    <property type="match status" value="1"/>
</dbReference>
<dbReference type="GO" id="GO:0001682">
    <property type="term" value="P:tRNA 5'-leader removal"/>
    <property type="evidence" value="ECO:0007669"/>
    <property type="project" value="InterPro"/>
</dbReference>
<dbReference type="STRING" id="240176.A8NVF6"/>
<gene>
    <name evidence="3" type="ORF">CC1G_08087</name>
</gene>
<dbReference type="SUPFAM" id="SSF160350">
    <property type="entry name" value="Rnp2-like"/>
    <property type="match status" value="2"/>
</dbReference>
<dbReference type="OMA" id="IVRCPRA"/>
<sequence>MVRFKNRWLLVEFIPIPTTASGGAPTSRTTLGQLPNNSAQLPPLDGKQIWTALKQSILTNFGDFVCFGRWGAWCFLLDLVLPPVLLPYPTNDVHSLACSPLPPPGRLCPASSFLLRFRIHSSTLRNALAPLITAGPPVKYFSPTTNTAIIRVAREHHKIAWAGLTLLSTIGGVRSTAGGRGGTGDGVRYIPNVVHLSAGYQDSYDAFLEKTMLEIQALQD</sequence>
<dbReference type="OrthoDB" id="24745at2759"/>
<evidence type="ECO:0000256" key="1">
    <source>
        <dbReference type="ARBA" id="ARBA00010800"/>
    </source>
</evidence>
<dbReference type="GO" id="GO:0000172">
    <property type="term" value="C:ribonuclease MRP complex"/>
    <property type="evidence" value="ECO:0007669"/>
    <property type="project" value="TreeGrafter"/>
</dbReference>
<dbReference type="PANTHER" id="PTHR15441">
    <property type="entry name" value="RIBONUCLEASE P PROTEIN SUBUNIT P14"/>
    <property type="match status" value="1"/>
</dbReference>
<keyword evidence="4" id="KW-1185">Reference proteome</keyword>
<name>A8NVF6_COPC7</name>
<dbReference type="GO" id="GO:0005730">
    <property type="term" value="C:nucleolus"/>
    <property type="evidence" value="ECO:0007669"/>
    <property type="project" value="TreeGrafter"/>
</dbReference>
<keyword evidence="2" id="KW-0819">tRNA processing</keyword>
<dbReference type="KEGG" id="cci:CC1G_08087"/>
<dbReference type="InParanoid" id="A8NVF6"/>
<organism evidence="3 4">
    <name type="scientific">Coprinopsis cinerea (strain Okayama-7 / 130 / ATCC MYA-4618 / FGSC 9003)</name>
    <name type="common">Inky cap fungus</name>
    <name type="synonym">Hormographiella aspergillata</name>
    <dbReference type="NCBI Taxonomy" id="240176"/>
    <lineage>
        <taxon>Eukaryota</taxon>
        <taxon>Fungi</taxon>
        <taxon>Dikarya</taxon>
        <taxon>Basidiomycota</taxon>
        <taxon>Agaricomycotina</taxon>
        <taxon>Agaricomycetes</taxon>
        <taxon>Agaricomycetidae</taxon>
        <taxon>Agaricales</taxon>
        <taxon>Agaricineae</taxon>
        <taxon>Psathyrellaceae</taxon>
        <taxon>Coprinopsis</taxon>
    </lineage>
</organism>
<dbReference type="Pfam" id="PF01900">
    <property type="entry name" value="RNase_P_Rpp14"/>
    <property type="match status" value="1"/>
</dbReference>
<dbReference type="RefSeq" id="XP_001836702.2">
    <property type="nucleotide sequence ID" value="XM_001836650.2"/>
</dbReference>
<dbReference type="eggNOG" id="KOG4639">
    <property type="taxonomic scope" value="Eukaryota"/>
</dbReference>
<dbReference type="EMBL" id="AACS02000004">
    <property type="protein sequence ID" value="EAU85114.2"/>
    <property type="molecule type" value="Genomic_DNA"/>
</dbReference>
<dbReference type="PANTHER" id="PTHR15441:SF2">
    <property type="entry name" value="RIBONUCLEASE P_MRP PROTEIN SUBUNIT POP5"/>
    <property type="match status" value="1"/>
</dbReference>
<comment type="similarity">
    <text evidence="1">Belongs to the eukaryotic/archaeal RNase P protein component 2 family.</text>
</comment>
<proteinExistence type="inferred from homology"/>
<dbReference type="InterPro" id="IPR038085">
    <property type="entry name" value="Rnp2-like_sf"/>
</dbReference>
<dbReference type="VEuPathDB" id="FungiDB:CC1G_08087"/>
<dbReference type="AlphaFoldDB" id="A8NVF6"/>
<accession>A8NVF6</accession>
<dbReference type="Proteomes" id="UP000001861">
    <property type="component" value="Unassembled WGS sequence"/>
</dbReference>
<dbReference type="GO" id="GO:0030681">
    <property type="term" value="C:multimeric ribonuclease P complex"/>
    <property type="evidence" value="ECO:0007669"/>
    <property type="project" value="TreeGrafter"/>
</dbReference>
<dbReference type="GeneID" id="6013253"/>
<dbReference type="InterPro" id="IPR002759">
    <property type="entry name" value="Pop5/Rpp14/Rnp2-like"/>
</dbReference>